<organism evidence="1 2">
    <name type="scientific">Acinetobacter kyonggiensis</name>
    <dbReference type="NCBI Taxonomy" id="595670"/>
    <lineage>
        <taxon>Bacteria</taxon>
        <taxon>Pseudomonadati</taxon>
        <taxon>Pseudomonadota</taxon>
        <taxon>Gammaproteobacteria</taxon>
        <taxon>Moraxellales</taxon>
        <taxon>Moraxellaceae</taxon>
        <taxon>Acinetobacter</taxon>
    </lineage>
</organism>
<protein>
    <submittedName>
        <fullName evidence="1">Uncharacterized protein</fullName>
    </submittedName>
</protein>
<sequence>MNNHTPPEFFKAFDHYKAMLAQYGEDHPITERAFILTMHYTPDHIKAEMDAKAKELNLLPPVSGYTDDGEAMYSLDDIAKHFGISIDDAEQHLLQMMDNRQKVGLSNDGILMNSNIHINRVQ</sequence>
<keyword evidence="2" id="KW-1185">Reference proteome</keyword>
<dbReference type="EMBL" id="FNPK01000005">
    <property type="protein sequence ID" value="SDY19847.1"/>
    <property type="molecule type" value="Genomic_DNA"/>
</dbReference>
<dbReference type="RefSeq" id="WP_092688562.1">
    <property type="nucleotide sequence ID" value="NZ_FNPK01000005.1"/>
</dbReference>
<reference evidence="2" key="1">
    <citation type="submission" date="2016-10" db="EMBL/GenBank/DDBJ databases">
        <authorList>
            <person name="Varghese N."/>
            <person name="Submissions S."/>
        </authorList>
    </citation>
    <scope>NUCLEOTIDE SEQUENCE [LARGE SCALE GENOMIC DNA]</scope>
    <source>
        <strain evidence="2">ANC 5109</strain>
    </source>
</reference>
<dbReference type="Proteomes" id="UP000199035">
    <property type="component" value="Unassembled WGS sequence"/>
</dbReference>
<evidence type="ECO:0000313" key="1">
    <source>
        <dbReference type="EMBL" id="SDY19847.1"/>
    </source>
</evidence>
<gene>
    <name evidence="1" type="ORF">SAMN05421643_10574</name>
</gene>
<name>A0A1H3HWK1_9GAMM</name>
<accession>A0A1H3HWK1</accession>
<evidence type="ECO:0000313" key="2">
    <source>
        <dbReference type="Proteomes" id="UP000199035"/>
    </source>
</evidence>
<proteinExistence type="predicted"/>
<dbReference type="STRING" id="595670.SAMN05421643_10574"/>
<dbReference type="AlphaFoldDB" id="A0A1H3HWK1"/>